<gene>
    <name evidence="1" type="ORF">ACH5RR_036241</name>
</gene>
<dbReference type="EMBL" id="JBJUIK010000015">
    <property type="protein sequence ID" value="KAL3501792.1"/>
    <property type="molecule type" value="Genomic_DNA"/>
</dbReference>
<reference evidence="1 2" key="1">
    <citation type="submission" date="2024-11" db="EMBL/GenBank/DDBJ databases">
        <title>A near-complete genome assembly of Cinchona calisaya.</title>
        <authorList>
            <person name="Lian D.C."/>
            <person name="Zhao X.W."/>
            <person name="Wei L."/>
        </authorList>
    </citation>
    <scope>NUCLEOTIDE SEQUENCE [LARGE SCALE GENOMIC DNA]</scope>
    <source>
        <tissue evidence="1">Nenye</tissue>
    </source>
</reference>
<dbReference type="Gene3D" id="3.80.10.10">
    <property type="entry name" value="Ribonuclease Inhibitor"/>
    <property type="match status" value="1"/>
</dbReference>
<accession>A0ABD2Y2M9</accession>
<name>A0ABD2Y2M9_9GENT</name>
<proteinExistence type="predicted"/>
<keyword evidence="2" id="KW-1185">Reference proteome</keyword>
<protein>
    <submittedName>
        <fullName evidence="1">Uncharacterized protein</fullName>
    </submittedName>
</protein>
<evidence type="ECO:0000313" key="2">
    <source>
        <dbReference type="Proteomes" id="UP001630127"/>
    </source>
</evidence>
<organism evidence="1 2">
    <name type="scientific">Cinchona calisaya</name>
    <dbReference type="NCBI Taxonomy" id="153742"/>
    <lineage>
        <taxon>Eukaryota</taxon>
        <taxon>Viridiplantae</taxon>
        <taxon>Streptophyta</taxon>
        <taxon>Embryophyta</taxon>
        <taxon>Tracheophyta</taxon>
        <taxon>Spermatophyta</taxon>
        <taxon>Magnoliopsida</taxon>
        <taxon>eudicotyledons</taxon>
        <taxon>Gunneridae</taxon>
        <taxon>Pentapetalae</taxon>
        <taxon>asterids</taxon>
        <taxon>lamiids</taxon>
        <taxon>Gentianales</taxon>
        <taxon>Rubiaceae</taxon>
        <taxon>Cinchonoideae</taxon>
        <taxon>Cinchoneae</taxon>
        <taxon>Cinchona</taxon>
    </lineage>
</organism>
<sequence length="114" mass="13044">MKFVAKLPNLEVLKLKSYAFQGLEWVPTEAGFCSLKHLLIEKTDLVVWEATSNDFPCFQPLILKFCRMLLEIPISVGAISALQRIELHYCSFLSLQRNLLNSLFPPFFQVGQNP</sequence>
<dbReference type="Proteomes" id="UP001630127">
    <property type="component" value="Unassembled WGS sequence"/>
</dbReference>
<dbReference type="SUPFAM" id="SSF52047">
    <property type="entry name" value="RNI-like"/>
    <property type="match status" value="1"/>
</dbReference>
<dbReference type="AlphaFoldDB" id="A0ABD2Y2M9"/>
<evidence type="ECO:0000313" key="1">
    <source>
        <dbReference type="EMBL" id="KAL3501792.1"/>
    </source>
</evidence>
<comment type="caution">
    <text evidence="1">The sequence shown here is derived from an EMBL/GenBank/DDBJ whole genome shotgun (WGS) entry which is preliminary data.</text>
</comment>
<dbReference type="PANTHER" id="PTHR15140:SF37">
    <property type="entry name" value="UBIQUITIN-LIKE DOMAIN-CONTAINING PROTEIN"/>
    <property type="match status" value="1"/>
</dbReference>
<dbReference type="PANTHER" id="PTHR15140">
    <property type="entry name" value="TUBULIN-SPECIFIC CHAPERONE E"/>
    <property type="match status" value="1"/>
</dbReference>
<dbReference type="InterPro" id="IPR032675">
    <property type="entry name" value="LRR_dom_sf"/>
</dbReference>